<proteinExistence type="predicted"/>
<evidence type="ECO:0000256" key="5">
    <source>
        <dbReference type="ARBA" id="ARBA00023136"/>
    </source>
</evidence>
<evidence type="ECO:0000256" key="3">
    <source>
        <dbReference type="ARBA" id="ARBA00022692"/>
    </source>
</evidence>
<dbReference type="PATRIC" id="fig|284581.3.peg.3398"/>
<accession>A0A0M0KEQ4</accession>
<dbReference type="InterPro" id="IPR039072">
    <property type="entry name" value="ATP_synth_I_Bacilli"/>
</dbReference>
<evidence type="ECO:0000256" key="1">
    <source>
        <dbReference type="ARBA" id="ARBA00004651"/>
    </source>
</evidence>
<dbReference type="PANTHER" id="PTHR40035">
    <property type="entry name" value="ATP SYNTHASE PROTEIN I"/>
    <property type="match status" value="1"/>
</dbReference>
<dbReference type="RefSeq" id="WP_053403722.1">
    <property type="nucleotide sequence ID" value="NZ_JAUKEN010000003.1"/>
</dbReference>
<protein>
    <submittedName>
        <fullName evidence="7">ATP synthase subunit I</fullName>
    </submittedName>
</protein>
<keyword evidence="5 6" id="KW-0472">Membrane</keyword>
<dbReference type="AlphaFoldDB" id="A0A0M0KEQ4"/>
<evidence type="ECO:0000313" key="7">
    <source>
        <dbReference type="EMBL" id="KOO37284.1"/>
    </source>
</evidence>
<dbReference type="STRING" id="284581.AMD01_22705"/>
<name>A0A0M0KEQ4_9BACI</name>
<dbReference type="PANTHER" id="PTHR40035:SF1">
    <property type="entry name" value="ATP SYNTHASE PROTEIN I"/>
    <property type="match status" value="1"/>
</dbReference>
<keyword evidence="8" id="KW-1185">Reference proteome</keyword>
<feature type="transmembrane region" description="Helical" evidence="6">
    <location>
        <begin position="35"/>
        <end position="54"/>
    </location>
</feature>
<evidence type="ECO:0000313" key="8">
    <source>
        <dbReference type="Proteomes" id="UP000037558"/>
    </source>
</evidence>
<evidence type="ECO:0000256" key="6">
    <source>
        <dbReference type="SAM" id="Phobius"/>
    </source>
</evidence>
<evidence type="ECO:0000256" key="2">
    <source>
        <dbReference type="ARBA" id="ARBA00022475"/>
    </source>
</evidence>
<feature type="transmembrane region" description="Helical" evidence="6">
    <location>
        <begin position="12"/>
        <end position="29"/>
    </location>
</feature>
<reference evidence="8" key="1">
    <citation type="submission" date="2015-08" db="EMBL/GenBank/DDBJ databases">
        <title>Fjat-14210 dsm16467.</title>
        <authorList>
            <person name="Liu B."/>
            <person name="Wang J."/>
            <person name="Zhu Y."/>
            <person name="Liu G."/>
            <person name="Chen Q."/>
            <person name="Chen Z."/>
            <person name="Lan J."/>
            <person name="Che J."/>
            <person name="Ge C."/>
            <person name="Shi H."/>
            <person name="Pan Z."/>
            <person name="Liu X."/>
        </authorList>
    </citation>
    <scope>NUCLEOTIDE SEQUENCE [LARGE SCALE GENOMIC DNA]</scope>
    <source>
        <strain evidence="8">DSM 16467</strain>
    </source>
</reference>
<dbReference type="Pfam" id="PF03899">
    <property type="entry name" value="ATP-synt_I"/>
    <property type="match status" value="1"/>
</dbReference>
<organism evidence="7 8">
    <name type="scientific">Priestia koreensis</name>
    <dbReference type="NCBI Taxonomy" id="284581"/>
    <lineage>
        <taxon>Bacteria</taxon>
        <taxon>Bacillati</taxon>
        <taxon>Bacillota</taxon>
        <taxon>Bacilli</taxon>
        <taxon>Bacillales</taxon>
        <taxon>Bacillaceae</taxon>
        <taxon>Priestia</taxon>
    </lineage>
</organism>
<keyword evidence="3 6" id="KW-0812">Transmembrane</keyword>
<dbReference type="InterPro" id="IPR005598">
    <property type="entry name" value="ATP_synth_I"/>
</dbReference>
<feature type="transmembrane region" description="Helical" evidence="6">
    <location>
        <begin position="75"/>
        <end position="95"/>
    </location>
</feature>
<dbReference type="GO" id="GO:0005886">
    <property type="term" value="C:plasma membrane"/>
    <property type="evidence" value="ECO:0007669"/>
    <property type="project" value="UniProtKB-SubCell"/>
</dbReference>
<dbReference type="Proteomes" id="UP000037558">
    <property type="component" value="Unassembled WGS sequence"/>
</dbReference>
<gene>
    <name evidence="7" type="ORF">AMD01_22705</name>
</gene>
<comment type="subcellular location">
    <subcellularLocation>
        <location evidence="1">Cell membrane</location>
        <topology evidence="1">Multi-pass membrane protein</topology>
    </subcellularLocation>
</comment>
<evidence type="ECO:0000256" key="4">
    <source>
        <dbReference type="ARBA" id="ARBA00022989"/>
    </source>
</evidence>
<keyword evidence="4 6" id="KW-1133">Transmembrane helix</keyword>
<keyword evidence="2" id="KW-1003">Cell membrane</keyword>
<feature type="transmembrane region" description="Helical" evidence="6">
    <location>
        <begin position="101"/>
        <end position="122"/>
    </location>
</feature>
<dbReference type="EMBL" id="LILC01000037">
    <property type="protein sequence ID" value="KOO37284.1"/>
    <property type="molecule type" value="Genomic_DNA"/>
</dbReference>
<sequence length="131" mass="15350">MITVQQLVTRQKKYMFYLLALFVLGWGFTSYQREFLGLILGTIVSFFSLRLVAFKIDKLLDRVIEGEKVKARPKVVSTYTRLALFGLLILLAIRYENMMEVWGLAVGLLTGYFVMIIDYVYIQYISNREER</sequence>
<dbReference type="OrthoDB" id="2355635at2"/>
<comment type="caution">
    <text evidence="7">The sequence shown here is derived from an EMBL/GenBank/DDBJ whole genome shotgun (WGS) entry which is preliminary data.</text>
</comment>